<dbReference type="EMBL" id="ASPP01011482">
    <property type="protein sequence ID" value="ETO21585.1"/>
    <property type="molecule type" value="Genomic_DNA"/>
</dbReference>
<feature type="transmembrane region" description="Helical" evidence="5">
    <location>
        <begin position="234"/>
        <end position="256"/>
    </location>
</feature>
<dbReference type="InterPro" id="IPR017978">
    <property type="entry name" value="GPCR_3_C"/>
</dbReference>
<evidence type="ECO:0000256" key="2">
    <source>
        <dbReference type="ARBA" id="ARBA00022692"/>
    </source>
</evidence>
<dbReference type="Pfam" id="PF00003">
    <property type="entry name" value="7tm_3"/>
    <property type="match status" value="1"/>
</dbReference>
<feature type="transmembrane region" description="Helical" evidence="5">
    <location>
        <begin position="201"/>
        <end position="222"/>
    </location>
</feature>
<proteinExistence type="predicted"/>
<evidence type="ECO:0000256" key="3">
    <source>
        <dbReference type="ARBA" id="ARBA00022989"/>
    </source>
</evidence>
<dbReference type="GO" id="GO:0004930">
    <property type="term" value="F:G protein-coupled receptor activity"/>
    <property type="evidence" value="ECO:0007669"/>
    <property type="project" value="InterPro"/>
</dbReference>
<reference evidence="7 8" key="1">
    <citation type="journal article" date="2013" name="Curr. Biol.">
        <title>The Genome of the Foraminiferan Reticulomyxa filosa.</title>
        <authorList>
            <person name="Glockner G."/>
            <person name="Hulsmann N."/>
            <person name="Schleicher M."/>
            <person name="Noegel A.A."/>
            <person name="Eichinger L."/>
            <person name="Gallinger C."/>
            <person name="Pawlowski J."/>
            <person name="Sierra R."/>
            <person name="Euteneuer U."/>
            <person name="Pillet L."/>
            <person name="Moustafa A."/>
            <person name="Platzer M."/>
            <person name="Groth M."/>
            <person name="Szafranski K."/>
            <person name="Schliwa M."/>
        </authorList>
    </citation>
    <scope>NUCLEOTIDE SEQUENCE [LARGE SCALE GENOMIC DNA]</scope>
</reference>
<evidence type="ECO:0000313" key="8">
    <source>
        <dbReference type="Proteomes" id="UP000023152"/>
    </source>
</evidence>
<dbReference type="AlphaFoldDB" id="X6N5M7"/>
<protein>
    <recommendedName>
        <fullName evidence="6">G-protein coupled receptors family 3 profile domain-containing protein</fullName>
    </recommendedName>
</protein>
<evidence type="ECO:0000256" key="4">
    <source>
        <dbReference type="ARBA" id="ARBA00023136"/>
    </source>
</evidence>
<evidence type="ECO:0000259" key="6">
    <source>
        <dbReference type="Pfam" id="PF00003"/>
    </source>
</evidence>
<organism evidence="7 8">
    <name type="scientific">Reticulomyxa filosa</name>
    <dbReference type="NCBI Taxonomy" id="46433"/>
    <lineage>
        <taxon>Eukaryota</taxon>
        <taxon>Sar</taxon>
        <taxon>Rhizaria</taxon>
        <taxon>Retaria</taxon>
        <taxon>Foraminifera</taxon>
        <taxon>Monothalamids</taxon>
        <taxon>Reticulomyxidae</taxon>
        <taxon>Reticulomyxa</taxon>
    </lineage>
</organism>
<keyword evidence="8" id="KW-1185">Reference proteome</keyword>
<feature type="transmembrane region" description="Helical" evidence="5">
    <location>
        <begin position="268"/>
        <end position="289"/>
    </location>
</feature>
<comment type="caution">
    <text evidence="7">The sequence shown here is derived from an EMBL/GenBank/DDBJ whole genome shotgun (WGS) entry which is preliminary data.</text>
</comment>
<sequence length="322" mass="37203">MHTNKKKKFVGPETEKSALNIFGKLVEEQWHVLYSMWSPSTWISSGEFIPVGFPQGSSLSEGVPIYKIWSSRLKQTHYYLYLLVNNVGMSSTIYDYILSRVWNQSRTNDSAELRFNYTCEWLKTFPSIWTKWLPSIENYLQNCNDISDSSLQSVIYYETDEDWKNNFDVTKTTFPDLSTAQWARTNCLLGSATVLNTGKMLGVQAIAGIVLVLLCVQLAMLVYLRHTLVMAECAWKLCAVYIIGGLITVANTFLSLRPTLSMCYIQVFLRHGSLVLTFGILFGKTWRLWNVFNSALHLKDFHMTGIFTYLLYIRIYIYIYVY</sequence>
<gene>
    <name evidence="7" type="ORF">RFI_15618</name>
</gene>
<dbReference type="Proteomes" id="UP000023152">
    <property type="component" value="Unassembled WGS sequence"/>
</dbReference>
<feature type="domain" description="G-protein coupled receptors family 3 profile" evidence="6">
    <location>
        <begin position="203"/>
        <end position="315"/>
    </location>
</feature>
<feature type="non-terminal residue" evidence="7">
    <location>
        <position position="322"/>
    </location>
</feature>
<feature type="transmembrane region" description="Helical" evidence="5">
    <location>
        <begin position="301"/>
        <end position="321"/>
    </location>
</feature>
<keyword evidence="4 5" id="KW-0472">Membrane</keyword>
<evidence type="ECO:0000313" key="7">
    <source>
        <dbReference type="EMBL" id="ETO21585.1"/>
    </source>
</evidence>
<keyword evidence="2 5" id="KW-0812">Transmembrane</keyword>
<dbReference type="GO" id="GO:0016020">
    <property type="term" value="C:membrane"/>
    <property type="evidence" value="ECO:0007669"/>
    <property type="project" value="UniProtKB-SubCell"/>
</dbReference>
<keyword evidence="3 5" id="KW-1133">Transmembrane helix</keyword>
<evidence type="ECO:0000256" key="5">
    <source>
        <dbReference type="SAM" id="Phobius"/>
    </source>
</evidence>
<accession>X6N5M7</accession>
<name>X6N5M7_RETFI</name>
<comment type="subcellular location">
    <subcellularLocation>
        <location evidence="1">Membrane</location>
        <topology evidence="1">Multi-pass membrane protein</topology>
    </subcellularLocation>
</comment>
<evidence type="ECO:0000256" key="1">
    <source>
        <dbReference type="ARBA" id="ARBA00004141"/>
    </source>
</evidence>